<reference evidence="1 2" key="1">
    <citation type="submission" date="2018-02" db="EMBL/GenBank/DDBJ databases">
        <title>Insights into the biology of acidophilic members of the Acidiferrobacteraceae family derived from comparative genomic analyses.</title>
        <authorList>
            <person name="Issotta F."/>
            <person name="Thyssen C."/>
            <person name="Mena C."/>
            <person name="Moya A."/>
            <person name="Bellenberg S."/>
            <person name="Sproer C."/>
            <person name="Covarrubias P.C."/>
            <person name="Sand W."/>
            <person name="Quatrini R."/>
            <person name="Vera M."/>
        </authorList>
    </citation>
    <scope>NUCLEOTIDE SEQUENCE [LARGE SCALE GENOMIC DNA]</scope>
    <source>
        <strain evidence="2">m-1</strain>
    </source>
</reference>
<dbReference type="STRING" id="163359.A9R16_00180"/>
<sequence>MWSADRAALRGVFYTAWRHFREHAPLDGVEALVVEALLAHPEYQDLFVDTPSFAAATAQTTSDVNPFLHLGLHIAVAEQIATDRPPGVIAEWQRLEGLWQDGHRARHAMMECLEETLWEAQRQGVAPDDAAYIERLRAIPKGRPQKS</sequence>
<dbReference type="Proteomes" id="UP000253250">
    <property type="component" value="Unassembled WGS sequence"/>
</dbReference>
<proteinExistence type="predicted"/>
<evidence type="ECO:0000313" key="2">
    <source>
        <dbReference type="Proteomes" id="UP000253250"/>
    </source>
</evidence>
<gene>
    <name evidence="1" type="ORF">C4900_12425</name>
</gene>
<comment type="caution">
    <text evidence="1">The sequence shown here is derived from an EMBL/GenBank/DDBJ whole genome shotgun (WGS) entry which is preliminary data.</text>
</comment>
<accession>A0A1C2G4W9</accession>
<dbReference type="AlphaFoldDB" id="A0A1C2G4W9"/>
<dbReference type="RefSeq" id="WP_065968596.1">
    <property type="nucleotide sequence ID" value="NZ_CP080624.1"/>
</dbReference>
<dbReference type="InterPro" id="IPR014993">
    <property type="entry name" value="DUF1841"/>
</dbReference>
<protein>
    <submittedName>
        <fullName evidence="1">DUF1841 domain-containing protein</fullName>
    </submittedName>
</protein>
<organism evidence="1 2">
    <name type="scientific">Acidiferrobacter thiooxydans</name>
    <dbReference type="NCBI Taxonomy" id="163359"/>
    <lineage>
        <taxon>Bacteria</taxon>
        <taxon>Pseudomonadati</taxon>
        <taxon>Pseudomonadota</taxon>
        <taxon>Gammaproteobacteria</taxon>
        <taxon>Acidiferrobacterales</taxon>
        <taxon>Acidiferrobacteraceae</taxon>
        <taxon>Acidiferrobacter</taxon>
    </lineage>
</organism>
<dbReference type="OrthoDB" id="9789432at2"/>
<dbReference type="EMBL" id="PSYR01000002">
    <property type="protein sequence ID" value="RCN56586.1"/>
    <property type="molecule type" value="Genomic_DNA"/>
</dbReference>
<name>A0A1C2G4W9_9GAMM</name>
<dbReference type="Pfam" id="PF08897">
    <property type="entry name" value="DUF1841"/>
    <property type="match status" value="1"/>
</dbReference>
<keyword evidence="2" id="KW-1185">Reference proteome</keyword>
<evidence type="ECO:0000313" key="1">
    <source>
        <dbReference type="EMBL" id="RCN56586.1"/>
    </source>
</evidence>